<feature type="transmembrane region" description="Helical" evidence="2">
    <location>
        <begin position="54"/>
        <end position="81"/>
    </location>
</feature>
<keyword evidence="2" id="KW-0472">Membrane</keyword>
<dbReference type="AlphaFoldDB" id="G2R5R2"/>
<dbReference type="GeneID" id="11516011"/>
<proteinExistence type="predicted"/>
<keyword evidence="2" id="KW-0812">Transmembrane</keyword>
<feature type="compositionally biased region" description="Basic and acidic residues" evidence="1">
    <location>
        <begin position="1"/>
        <end position="28"/>
    </location>
</feature>
<dbReference type="HOGENOM" id="CLU_419758_0_0_1"/>
<dbReference type="Proteomes" id="UP000008181">
    <property type="component" value="Chromosome 3"/>
</dbReference>
<gene>
    <name evidence="3" type="ORF">THITE_160867</name>
</gene>
<evidence type="ECO:0000313" key="3">
    <source>
        <dbReference type="EMBL" id="AEO67501.1"/>
    </source>
</evidence>
<sequence length="601" mass="66477">MSSIRADQHPYQRRSQRLDRAKSAEHGRPAAHTRTETVGAETRGRSARSGDAGYILGLVSAHGSLSFLFCVALVVLCLLFLGAHRGRPREWTDDPDINGPISNWDPRGVRIVSAPFPVAELVSVAESYAAAARHIKDPQSVSNISLRLEAPGIRRVDLRSWILNLPRDPTFRKITGVNETSPRLLRLAENPAALIAETNISLTISMIESLWRRLVDEGLAVLALGLGENHPEYAALTGPLASPPIPVSSSLNSAAALWTSLQREAYVWPAQSLAWLQKMAWRLDGWGIGPVAGKDQELQPLPRLGRRAPTLSELLEYDRARPAFAGRSRTLPQLLDGLQLSRNATSLLGRFHISPALGINGLSGTICTDPGLLDAVARGRCDDNLTAVIEKPLGYRNLAAALKSDRLTLEGLRDALSAFSRLDSLASHFRDGLARRMGKLERAIDAFHPLYSSLKLQRQILAGAARNLQHACFLQESLLERAGSLLSDPSARWKIGRDVDGSRRVVVTFATVPELDDAIAYLKSEYSRILARYRRLRQPWYTASDAISLLHRSISGGWMERLGVQRDISWKTKLSLGPCRDFRPLIRPAFTWSKFYCYLLL</sequence>
<dbReference type="EMBL" id="CP003011">
    <property type="protein sequence ID" value="AEO67501.1"/>
    <property type="molecule type" value="Genomic_DNA"/>
</dbReference>
<name>G2R5R2_THETT</name>
<evidence type="ECO:0000313" key="4">
    <source>
        <dbReference type="Proteomes" id="UP000008181"/>
    </source>
</evidence>
<reference evidence="3 4" key="1">
    <citation type="journal article" date="2011" name="Nat. Biotechnol.">
        <title>Comparative genomic analysis of the thermophilic biomass-degrading fungi Myceliophthora thermophila and Thielavia terrestris.</title>
        <authorList>
            <person name="Berka R.M."/>
            <person name="Grigoriev I.V."/>
            <person name="Otillar R."/>
            <person name="Salamov A."/>
            <person name="Grimwood J."/>
            <person name="Reid I."/>
            <person name="Ishmael N."/>
            <person name="John T."/>
            <person name="Darmond C."/>
            <person name="Moisan M.-C."/>
            <person name="Henrissat B."/>
            <person name="Coutinho P.M."/>
            <person name="Lombard V."/>
            <person name="Natvig D.O."/>
            <person name="Lindquist E."/>
            <person name="Schmutz J."/>
            <person name="Lucas S."/>
            <person name="Harris P."/>
            <person name="Powlowski J."/>
            <person name="Bellemare A."/>
            <person name="Taylor D."/>
            <person name="Butler G."/>
            <person name="de Vries R.P."/>
            <person name="Allijn I.E."/>
            <person name="van den Brink J."/>
            <person name="Ushinsky S."/>
            <person name="Storms R."/>
            <person name="Powell A.J."/>
            <person name="Paulsen I.T."/>
            <person name="Elbourne L.D.H."/>
            <person name="Baker S.E."/>
            <person name="Magnuson J."/>
            <person name="LaBoissiere S."/>
            <person name="Clutterbuck A.J."/>
            <person name="Martinez D."/>
            <person name="Wogulis M."/>
            <person name="de Leon A.L."/>
            <person name="Rey M.W."/>
            <person name="Tsang A."/>
        </authorList>
    </citation>
    <scope>NUCLEOTIDE SEQUENCE [LARGE SCALE GENOMIC DNA]</scope>
    <source>
        <strain evidence="4">ATCC 38088 / NRRL 8126</strain>
    </source>
</reference>
<dbReference type="KEGG" id="ttt:THITE_160867"/>
<feature type="region of interest" description="Disordered" evidence="1">
    <location>
        <begin position="1"/>
        <end position="46"/>
    </location>
</feature>
<keyword evidence="4" id="KW-1185">Reference proteome</keyword>
<protein>
    <submittedName>
        <fullName evidence="3">Uncharacterized protein</fullName>
    </submittedName>
</protein>
<evidence type="ECO:0000256" key="2">
    <source>
        <dbReference type="SAM" id="Phobius"/>
    </source>
</evidence>
<keyword evidence="2" id="KW-1133">Transmembrane helix</keyword>
<evidence type="ECO:0000256" key="1">
    <source>
        <dbReference type="SAM" id="MobiDB-lite"/>
    </source>
</evidence>
<dbReference type="OrthoDB" id="10450841at2759"/>
<dbReference type="RefSeq" id="XP_003653837.1">
    <property type="nucleotide sequence ID" value="XM_003653789.1"/>
</dbReference>
<accession>G2R5R2</accession>
<organism evidence="3 4">
    <name type="scientific">Thermothielavioides terrestris (strain ATCC 38088 / NRRL 8126)</name>
    <name type="common">Thielavia terrestris</name>
    <dbReference type="NCBI Taxonomy" id="578455"/>
    <lineage>
        <taxon>Eukaryota</taxon>
        <taxon>Fungi</taxon>
        <taxon>Dikarya</taxon>
        <taxon>Ascomycota</taxon>
        <taxon>Pezizomycotina</taxon>
        <taxon>Sordariomycetes</taxon>
        <taxon>Sordariomycetidae</taxon>
        <taxon>Sordariales</taxon>
        <taxon>Chaetomiaceae</taxon>
        <taxon>Thermothielavioides</taxon>
        <taxon>Thermothielavioides terrestris</taxon>
    </lineage>
</organism>
<dbReference type="eggNOG" id="ENOG502RKHT">
    <property type="taxonomic scope" value="Eukaryota"/>
</dbReference>